<keyword evidence="4" id="KW-0597">Phosphoprotein</keyword>
<keyword evidence="5" id="KW-0808">Transferase</keyword>
<dbReference type="EC" id="2.7.13.3" evidence="3"/>
<dbReference type="InterPro" id="IPR005467">
    <property type="entry name" value="His_kinase_dom"/>
</dbReference>
<keyword evidence="7" id="KW-0902">Two-component regulatory system</keyword>
<dbReference type="PROSITE" id="PS50109">
    <property type="entry name" value="HIS_KIN"/>
    <property type="match status" value="1"/>
</dbReference>
<keyword evidence="8" id="KW-0812">Transmembrane</keyword>
<dbReference type="InterPro" id="IPR050351">
    <property type="entry name" value="BphY/WalK/GraS-like"/>
</dbReference>
<comment type="catalytic activity">
    <reaction evidence="1">
        <text>ATP + protein L-histidine = ADP + protein N-phospho-L-histidine.</text>
        <dbReference type="EC" id="2.7.13.3"/>
    </reaction>
</comment>
<dbReference type="GO" id="GO:0016036">
    <property type="term" value="P:cellular response to phosphate starvation"/>
    <property type="evidence" value="ECO:0007669"/>
    <property type="project" value="TreeGrafter"/>
</dbReference>
<evidence type="ECO:0000259" key="9">
    <source>
        <dbReference type="PROSITE" id="PS50109"/>
    </source>
</evidence>
<dbReference type="Pfam" id="PF02518">
    <property type="entry name" value="HATPase_c"/>
    <property type="match status" value="1"/>
</dbReference>
<dbReference type="InterPro" id="IPR036890">
    <property type="entry name" value="HATPase_C_sf"/>
</dbReference>
<dbReference type="SMART" id="SM00387">
    <property type="entry name" value="HATPase_c"/>
    <property type="match status" value="1"/>
</dbReference>
<protein>
    <recommendedName>
        <fullName evidence="3">histidine kinase</fullName>
        <ecNumber evidence="3">2.7.13.3</ecNumber>
    </recommendedName>
</protein>
<dbReference type="PRINTS" id="PR00344">
    <property type="entry name" value="BCTRLSENSOR"/>
</dbReference>
<dbReference type="GO" id="GO:0005886">
    <property type="term" value="C:plasma membrane"/>
    <property type="evidence" value="ECO:0007669"/>
    <property type="project" value="TreeGrafter"/>
</dbReference>
<dbReference type="SUPFAM" id="SSF47384">
    <property type="entry name" value="Homodimeric domain of signal transducing histidine kinase"/>
    <property type="match status" value="1"/>
</dbReference>
<dbReference type="InterPro" id="IPR003661">
    <property type="entry name" value="HisK_dim/P_dom"/>
</dbReference>
<feature type="domain" description="Histidine kinase" evidence="9">
    <location>
        <begin position="130"/>
        <end position="345"/>
    </location>
</feature>
<keyword evidence="8" id="KW-1133">Transmembrane helix</keyword>
<evidence type="ECO:0000256" key="6">
    <source>
        <dbReference type="ARBA" id="ARBA00022777"/>
    </source>
</evidence>
<dbReference type="InterPro" id="IPR004358">
    <property type="entry name" value="Sig_transdc_His_kin-like_C"/>
</dbReference>
<dbReference type="EMBL" id="JACOOX010000002">
    <property type="protein sequence ID" value="MBC5662245.1"/>
    <property type="molecule type" value="Genomic_DNA"/>
</dbReference>
<sequence length="345" mass="39954">MKNSFERKRFIQRFVLLSLIFLIVTGVCISFLFGGEIRKICMVLIVMAVFLLILFLAGYREVDRVYKEIEKISEEMLQVVEGTDDLLEEEYKQGTLGILYTNFYKMVTFLKESKERELAEKIFLRDIMSDISHQLKTPLASLNVFMDLLSDEAFVDEEKRRQVLTESKNQLSRMEWMVLSLLKLARIEAGAIQFDRKECNLKLLLLQARDSVTFLTESREQELRVICKDDRKLVCDGEWLVEAIINLLKNASDYSPEKTEITIEAEQNPVFTRIYVKDHGMGIAEKDLGNIFKRFYRVHHDVNPNSVGIGLSLTKSIVEGMGGKITVRSEEGAYTWFIITFVHTE</sequence>
<feature type="transmembrane region" description="Helical" evidence="8">
    <location>
        <begin position="40"/>
        <end position="59"/>
    </location>
</feature>
<dbReference type="InterPro" id="IPR003594">
    <property type="entry name" value="HATPase_dom"/>
</dbReference>
<evidence type="ECO:0000256" key="8">
    <source>
        <dbReference type="SAM" id="Phobius"/>
    </source>
</evidence>
<evidence type="ECO:0000256" key="1">
    <source>
        <dbReference type="ARBA" id="ARBA00000085"/>
    </source>
</evidence>
<dbReference type="SMART" id="SM00388">
    <property type="entry name" value="HisKA"/>
    <property type="match status" value="1"/>
</dbReference>
<keyword evidence="11" id="KW-1185">Reference proteome</keyword>
<comment type="caution">
    <text evidence="10">The sequence shown here is derived from an EMBL/GenBank/DDBJ whole genome shotgun (WGS) entry which is preliminary data.</text>
</comment>
<keyword evidence="6 10" id="KW-0418">Kinase</keyword>
<feature type="transmembrane region" description="Helical" evidence="8">
    <location>
        <begin position="14"/>
        <end position="34"/>
    </location>
</feature>
<dbReference type="Proteomes" id="UP000615234">
    <property type="component" value="Unassembled WGS sequence"/>
</dbReference>
<dbReference type="CDD" id="cd00082">
    <property type="entry name" value="HisKA"/>
    <property type="match status" value="1"/>
</dbReference>
<proteinExistence type="predicted"/>
<dbReference type="AlphaFoldDB" id="A0A8I0DTR7"/>
<evidence type="ECO:0000256" key="3">
    <source>
        <dbReference type="ARBA" id="ARBA00012438"/>
    </source>
</evidence>
<evidence type="ECO:0000256" key="7">
    <source>
        <dbReference type="ARBA" id="ARBA00023012"/>
    </source>
</evidence>
<evidence type="ECO:0000256" key="4">
    <source>
        <dbReference type="ARBA" id="ARBA00022553"/>
    </source>
</evidence>
<reference evidence="10 11" key="1">
    <citation type="submission" date="2020-08" db="EMBL/GenBank/DDBJ databases">
        <title>Genome public.</title>
        <authorList>
            <person name="Liu C."/>
            <person name="Sun Q."/>
        </authorList>
    </citation>
    <scope>NUCLEOTIDE SEQUENCE [LARGE SCALE GENOMIC DNA]</scope>
    <source>
        <strain evidence="10 11">NSJ-10</strain>
    </source>
</reference>
<dbReference type="PANTHER" id="PTHR45453">
    <property type="entry name" value="PHOSPHATE REGULON SENSOR PROTEIN PHOR"/>
    <property type="match status" value="1"/>
</dbReference>
<gene>
    <name evidence="10" type="ORF">H8S09_04945</name>
</gene>
<dbReference type="GO" id="GO:0004721">
    <property type="term" value="F:phosphoprotein phosphatase activity"/>
    <property type="evidence" value="ECO:0007669"/>
    <property type="project" value="TreeGrafter"/>
</dbReference>
<evidence type="ECO:0000256" key="2">
    <source>
        <dbReference type="ARBA" id="ARBA00004370"/>
    </source>
</evidence>
<dbReference type="Gene3D" id="3.30.565.10">
    <property type="entry name" value="Histidine kinase-like ATPase, C-terminal domain"/>
    <property type="match status" value="1"/>
</dbReference>
<keyword evidence="8" id="KW-0472">Membrane</keyword>
<dbReference type="InterPro" id="IPR036097">
    <property type="entry name" value="HisK_dim/P_sf"/>
</dbReference>
<comment type="subcellular location">
    <subcellularLocation>
        <location evidence="2">Membrane</location>
    </subcellularLocation>
</comment>
<evidence type="ECO:0000313" key="10">
    <source>
        <dbReference type="EMBL" id="MBC5662245.1"/>
    </source>
</evidence>
<evidence type="ECO:0000256" key="5">
    <source>
        <dbReference type="ARBA" id="ARBA00022679"/>
    </source>
</evidence>
<dbReference type="Gene3D" id="1.10.287.130">
    <property type="match status" value="1"/>
</dbReference>
<dbReference type="PANTHER" id="PTHR45453:SF1">
    <property type="entry name" value="PHOSPHATE REGULON SENSOR PROTEIN PHOR"/>
    <property type="match status" value="1"/>
</dbReference>
<organism evidence="10 11">
    <name type="scientific">Coprococcus hominis</name>
    <name type="common">ex Liu et al. 2022</name>
    <dbReference type="NCBI Taxonomy" id="2763039"/>
    <lineage>
        <taxon>Bacteria</taxon>
        <taxon>Bacillati</taxon>
        <taxon>Bacillota</taxon>
        <taxon>Clostridia</taxon>
        <taxon>Lachnospirales</taxon>
        <taxon>Lachnospiraceae</taxon>
        <taxon>Coprococcus</taxon>
    </lineage>
</organism>
<dbReference type="SUPFAM" id="SSF55874">
    <property type="entry name" value="ATPase domain of HSP90 chaperone/DNA topoisomerase II/histidine kinase"/>
    <property type="match status" value="1"/>
</dbReference>
<accession>A0A8I0DTR7</accession>
<dbReference type="GO" id="GO:0000155">
    <property type="term" value="F:phosphorelay sensor kinase activity"/>
    <property type="evidence" value="ECO:0007669"/>
    <property type="project" value="InterPro"/>
</dbReference>
<evidence type="ECO:0000313" key="11">
    <source>
        <dbReference type="Proteomes" id="UP000615234"/>
    </source>
</evidence>
<name>A0A8I0DTR7_9FIRM</name>
<dbReference type="Pfam" id="PF00512">
    <property type="entry name" value="HisKA"/>
    <property type="match status" value="1"/>
</dbReference>